<sequence length="274" mass="31077">MKIGIIGCGWLGLPLGMSLSEEGNTVFGTTTSENRMILLKQAKIEPFLLSLSPDPEGKNWQEFLEIKNIIISIPPRAGKLGENYHIEQIKNLLELIRESPIQNILYISSTSVYSESTENVTELSNVSCNAALVQCENLIFNFAKEGNRNVTILRCGGLMGYDRAPAKYFAGKKVTTGRIPVNFVHRDDVISIIKLIFEKEIWGEVFNVVSPEHPLRFEVYIKNSKELGLDPPVFEEPENVQPFKVISPEKLIRFTGYKFIYPNPLDFFYDLIRT</sequence>
<dbReference type="InterPro" id="IPR036291">
    <property type="entry name" value="NAD(P)-bd_dom_sf"/>
</dbReference>
<dbReference type="InterPro" id="IPR051783">
    <property type="entry name" value="NAD(P)-dependent_oxidoreduct"/>
</dbReference>
<dbReference type="STRING" id="1079859.SAMN04515674_112167"/>
<feature type="domain" description="NAD-dependent epimerase/dehydratase" evidence="1">
    <location>
        <begin position="90"/>
        <end position="199"/>
    </location>
</feature>
<dbReference type="GO" id="GO:0005737">
    <property type="term" value="C:cytoplasm"/>
    <property type="evidence" value="ECO:0007669"/>
    <property type="project" value="TreeGrafter"/>
</dbReference>
<dbReference type="PANTHER" id="PTHR48079:SF6">
    <property type="entry name" value="NAD(P)-BINDING DOMAIN-CONTAINING PROTEIN-RELATED"/>
    <property type="match status" value="1"/>
</dbReference>
<dbReference type="Proteomes" id="UP000199306">
    <property type="component" value="Unassembled WGS sequence"/>
</dbReference>
<evidence type="ECO:0000313" key="2">
    <source>
        <dbReference type="EMBL" id="SFQ22915.1"/>
    </source>
</evidence>
<dbReference type="GO" id="GO:0004029">
    <property type="term" value="F:aldehyde dehydrogenase (NAD+) activity"/>
    <property type="evidence" value="ECO:0007669"/>
    <property type="project" value="TreeGrafter"/>
</dbReference>
<organism evidence="2 3">
    <name type="scientific">Pseudarcicella hirudinis</name>
    <dbReference type="NCBI Taxonomy" id="1079859"/>
    <lineage>
        <taxon>Bacteria</taxon>
        <taxon>Pseudomonadati</taxon>
        <taxon>Bacteroidota</taxon>
        <taxon>Cytophagia</taxon>
        <taxon>Cytophagales</taxon>
        <taxon>Flectobacillaceae</taxon>
        <taxon>Pseudarcicella</taxon>
    </lineage>
</organism>
<evidence type="ECO:0000313" key="3">
    <source>
        <dbReference type="Proteomes" id="UP000199306"/>
    </source>
</evidence>
<keyword evidence="3" id="KW-1185">Reference proteome</keyword>
<protein>
    <submittedName>
        <fullName evidence="2">Nucleoside-diphosphate-sugar epimerase</fullName>
    </submittedName>
</protein>
<dbReference type="RefSeq" id="WP_092018701.1">
    <property type="nucleotide sequence ID" value="NZ_FOXH01000012.1"/>
</dbReference>
<proteinExistence type="predicted"/>
<evidence type="ECO:0000259" key="1">
    <source>
        <dbReference type="Pfam" id="PF01370"/>
    </source>
</evidence>
<accession>A0A1I5WSZ9</accession>
<dbReference type="Pfam" id="PF01370">
    <property type="entry name" value="Epimerase"/>
    <property type="match status" value="1"/>
</dbReference>
<dbReference type="InterPro" id="IPR001509">
    <property type="entry name" value="Epimerase_deHydtase"/>
</dbReference>
<dbReference type="AlphaFoldDB" id="A0A1I5WSZ9"/>
<dbReference type="EMBL" id="FOXH01000012">
    <property type="protein sequence ID" value="SFQ22915.1"/>
    <property type="molecule type" value="Genomic_DNA"/>
</dbReference>
<dbReference type="SUPFAM" id="SSF51735">
    <property type="entry name" value="NAD(P)-binding Rossmann-fold domains"/>
    <property type="match status" value="1"/>
</dbReference>
<dbReference type="Gene3D" id="3.40.50.720">
    <property type="entry name" value="NAD(P)-binding Rossmann-like Domain"/>
    <property type="match status" value="1"/>
</dbReference>
<dbReference type="OrthoDB" id="751203at2"/>
<gene>
    <name evidence="2" type="ORF">SAMN04515674_112167</name>
</gene>
<dbReference type="PANTHER" id="PTHR48079">
    <property type="entry name" value="PROTEIN YEEZ"/>
    <property type="match status" value="1"/>
</dbReference>
<reference evidence="2 3" key="1">
    <citation type="submission" date="2016-10" db="EMBL/GenBank/DDBJ databases">
        <authorList>
            <person name="de Groot N.N."/>
        </authorList>
    </citation>
    <scope>NUCLEOTIDE SEQUENCE [LARGE SCALE GENOMIC DNA]</scope>
    <source>
        <strain evidence="3">E92,LMG 26720,CCM 7988</strain>
    </source>
</reference>
<name>A0A1I5WSZ9_9BACT</name>